<dbReference type="InterPro" id="IPR044666">
    <property type="entry name" value="Cyclophilin_A-like"/>
</dbReference>
<feature type="compositionally biased region" description="Basic residues" evidence="4">
    <location>
        <begin position="275"/>
        <end position="299"/>
    </location>
</feature>
<keyword evidence="2 3" id="KW-0413">Isomerase</keyword>
<evidence type="ECO:0000313" key="6">
    <source>
        <dbReference type="Ensembl" id="ENSCINP00000008231.3"/>
    </source>
</evidence>
<evidence type="ECO:0000259" key="5">
    <source>
        <dbReference type="PROSITE" id="PS50072"/>
    </source>
</evidence>
<reference evidence="6" key="3">
    <citation type="submission" date="2025-08" db="UniProtKB">
        <authorList>
            <consortium name="Ensembl"/>
        </authorList>
    </citation>
    <scope>IDENTIFICATION</scope>
</reference>
<dbReference type="InterPro" id="IPR002130">
    <property type="entry name" value="Cyclophilin-type_PPIase_dom"/>
</dbReference>
<reference evidence="6" key="2">
    <citation type="journal article" date="2008" name="Genome Biol.">
        <title>Improved genome assembly and evidence-based global gene model set for the chordate Ciona intestinalis: new insight into intron and operon populations.</title>
        <authorList>
            <person name="Satou Y."/>
            <person name="Mineta K."/>
            <person name="Ogasawara M."/>
            <person name="Sasakura Y."/>
            <person name="Shoguchi E."/>
            <person name="Ueno K."/>
            <person name="Yamada L."/>
            <person name="Matsumoto J."/>
            <person name="Wasserscheid J."/>
            <person name="Dewar K."/>
            <person name="Wiley G.B."/>
            <person name="Macmil S.L."/>
            <person name="Roe B.A."/>
            <person name="Zeller R.W."/>
            <person name="Hastings K.E."/>
            <person name="Lemaire P."/>
            <person name="Lindquist E."/>
            <person name="Endo T."/>
            <person name="Hotta K."/>
            <person name="Inaba K."/>
        </authorList>
    </citation>
    <scope>NUCLEOTIDE SEQUENCE [LARGE SCALE GENOMIC DNA]</scope>
    <source>
        <strain evidence="6">wild type</strain>
    </source>
</reference>
<keyword evidence="7" id="KW-1185">Reference proteome</keyword>
<dbReference type="GeneTree" id="ENSGT00940000167065"/>
<keyword evidence="3" id="KW-0732">Signal</keyword>
<gene>
    <name evidence="6" type="primary">LOC100176560</name>
</gene>
<dbReference type="GO" id="GO:0003755">
    <property type="term" value="F:peptidyl-prolyl cis-trans isomerase activity"/>
    <property type="evidence" value="ECO:0000318"/>
    <property type="project" value="GO_Central"/>
</dbReference>
<dbReference type="GO" id="GO:0006457">
    <property type="term" value="P:protein folding"/>
    <property type="evidence" value="ECO:0000318"/>
    <property type="project" value="GO_Central"/>
</dbReference>
<dbReference type="InterPro" id="IPR020892">
    <property type="entry name" value="Cyclophilin-type_PPIase_CS"/>
</dbReference>
<dbReference type="Gene3D" id="2.40.100.10">
    <property type="entry name" value="Cyclophilin-like"/>
    <property type="match status" value="1"/>
</dbReference>
<dbReference type="OrthoDB" id="1683831at2759"/>
<dbReference type="KEGG" id="cin:100176560"/>
<dbReference type="HOGENOM" id="CLU_1022910_0_0_1"/>
<dbReference type="OMA" id="AVNEMEC"/>
<comment type="function">
    <text evidence="3">PPIases accelerate the folding of proteins. It catalyzes the cis-trans isomerization of proline imidic peptide bonds in oligopeptides.</text>
</comment>
<evidence type="ECO:0000256" key="2">
    <source>
        <dbReference type="ARBA" id="ARBA00023235"/>
    </source>
</evidence>
<dbReference type="PRINTS" id="PR00153">
    <property type="entry name" value="CSAPPISMRASE"/>
</dbReference>
<dbReference type="AlphaFoldDB" id="F6VYM6"/>
<evidence type="ECO:0000256" key="3">
    <source>
        <dbReference type="RuleBase" id="RU363019"/>
    </source>
</evidence>
<comment type="similarity">
    <text evidence="3">Belongs to the cyclophilin-type PPIase family.</text>
</comment>
<dbReference type="PROSITE" id="PS00170">
    <property type="entry name" value="CSA_PPIASE_1"/>
    <property type="match status" value="1"/>
</dbReference>
<dbReference type="EMBL" id="EAAA01002282">
    <property type="status" value="NOT_ANNOTATED_CDS"/>
    <property type="molecule type" value="Genomic_DNA"/>
</dbReference>
<dbReference type="STRING" id="7719.ENSCINP00000008231"/>
<feature type="region of interest" description="Disordered" evidence="4">
    <location>
        <begin position="261"/>
        <end position="299"/>
    </location>
</feature>
<name>F6VYM6_CIOIN</name>
<organism evidence="6 7">
    <name type="scientific">Ciona intestinalis</name>
    <name type="common">Transparent sea squirt</name>
    <name type="synonym">Ascidia intestinalis</name>
    <dbReference type="NCBI Taxonomy" id="7719"/>
    <lineage>
        <taxon>Eukaryota</taxon>
        <taxon>Metazoa</taxon>
        <taxon>Chordata</taxon>
        <taxon>Tunicata</taxon>
        <taxon>Ascidiacea</taxon>
        <taxon>Phlebobranchia</taxon>
        <taxon>Cionidae</taxon>
        <taxon>Ciona</taxon>
    </lineage>
</organism>
<reference evidence="6" key="4">
    <citation type="submission" date="2025-09" db="UniProtKB">
        <authorList>
            <consortium name="Ensembl"/>
        </authorList>
    </citation>
    <scope>IDENTIFICATION</scope>
</reference>
<accession>F6VYM6</accession>
<evidence type="ECO:0000256" key="4">
    <source>
        <dbReference type="SAM" id="MobiDB-lite"/>
    </source>
</evidence>
<dbReference type="InParanoid" id="F6VYM6"/>
<dbReference type="GO" id="GO:0016018">
    <property type="term" value="F:cyclosporin A binding"/>
    <property type="evidence" value="ECO:0000318"/>
    <property type="project" value="GO_Central"/>
</dbReference>
<dbReference type="GeneID" id="100176560"/>
<dbReference type="GO" id="GO:0005737">
    <property type="term" value="C:cytoplasm"/>
    <property type="evidence" value="ECO:0000318"/>
    <property type="project" value="GO_Central"/>
</dbReference>
<evidence type="ECO:0000313" key="7">
    <source>
        <dbReference type="Proteomes" id="UP000008144"/>
    </source>
</evidence>
<keyword evidence="1 3" id="KW-0697">Rotamase</keyword>
<dbReference type="PANTHER" id="PTHR45625:SF4">
    <property type="entry name" value="PEPTIDYLPROLYL ISOMERASE DOMAIN AND WD REPEAT-CONTAINING PROTEIN 1"/>
    <property type="match status" value="1"/>
</dbReference>
<dbReference type="PROSITE" id="PS50072">
    <property type="entry name" value="CSA_PPIASE_2"/>
    <property type="match status" value="1"/>
</dbReference>
<dbReference type="PANTHER" id="PTHR45625">
    <property type="entry name" value="PEPTIDYL-PROLYL CIS-TRANS ISOMERASE-RELATED"/>
    <property type="match status" value="1"/>
</dbReference>
<comment type="catalytic activity">
    <reaction evidence="3">
        <text>[protein]-peptidylproline (omega=180) = [protein]-peptidylproline (omega=0)</text>
        <dbReference type="Rhea" id="RHEA:16237"/>
        <dbReference type="Rhea" id="RHEA-COMP:10747"/>
        <dbReference type="Rhea" id="RHEA-COMP:10748"/>
        <dbReference type="ChEBI" id="CHEBI:83833"/>
        <dbReference type="ChEBI" id="CHEBI:83834"/>
        <dbReference type="EC" id="5.2.1.8"/>
    </reaction>
</comment>
<dbReference type="SUPFAM" id="SSF50891">
    <property type="entry name" value="Cyclophilin-like"/>
    <property type="match status" value="1"/>
</dbReference>
<feature type="chain" id="PRO_5013982322" description="Peptidyl-prolyl cis-trans isomerase" evidence="3">
    <location>
        <begin position="22"/>
        <end position="299"/>
    </location>
</feature>
<dbReference type="Proteomes" id="UP000008144">
    <property type="component" value="Chromosome 6"/>
</dbReference>
<dbReference type="Ensembl" id="ENSCINT00000008231.3">
    <property type="protein sequence ID" value="ENSCINP00000008231.3"/>
    <property type="gene ID" value="ENSCING00000003998.3"/>
</dbReference>
<sequence>MDKNVLRLIFFVAVSAAAVSGNPSVLTSHDKITLTFKAGKVGPSRPIEIRLLRDGAPKATENFKLFCERKEKGYVGTKFHRVVPGFVVQGGGIDGKSAINEDGSHFGKEFPELQFPGAGWLSFAKTNVPVSMAEQFFFTTGCEDRYGSLNDGFTVFGKVVKGMDVVKEIECIQDESKARGKCTHSVVYQIASCSHVFETVHNVTVEDTLGLACSNGKDRVTKNYCDQLRQNNDNLCIGRRDADCFTRMDLKEECECNRKIGQQPAQCRPQQQRRPQQRRQRQPQRRRQQPRQRYRRRRR</sequence>
<dbReference type="EC" id="5.2.1.8" evidence="3"/>
<protein>
    <recommendedName>
        <fullName evidence="3">Peptidyl-prolyl cis-trans isomerase</fullName>
        <shortName evidence="3">PPIase</shortName>
        <ecNumber evidence="3">5.2.1.8</ecNumber>
    </recommendedName>
</protein>
<accession>A0A1W2W719</accession>
<reference evidence="7" key="1">
    <citation type="journal article" date="2002" name="Science">
        <title>The draft genome of Ciona intestinalis: insights into chordate and vertebrate origins.</title>
        <authorList>
            <person name="Dehal P."/>
            <person name="Satou Y."/>
            <person name="Campbell R.K."/>
            <person name="Chapman J."/>
            <person name="Degnan B."/>
            <person name="De Tomaso A."/>
            <person name="Davidson B."/>
            <person name="Di Gregorio A."/>
            <person name="Gelpke M."/>
            <person name="Goodstein D.M."/>
            <person name="Harafuji N."/>
            <person name="Hastings K.E."/>
            <person name="Ho I."/>
            <person name="Hotta K."/>
            <person name="Huang W."/>
            <person name="Kawashima T."/>
            <person name="Lemaire P."/>
            <person name="Martinez D."/>
            <person name="Meinertzhagen I.A."/>
            <person name="Necula S."/>
            <person name="Nonaka M."/>
            <person name="Putnam N."/>
            <person name="Rash S."/>
            <person name="Saiga H."/>
            <person name="Satake M."/>
            <person name="Terry A."/>
            <person name="Yamada L."/>
            <person name="Wang H.G."/>
            <person name="Awazu S."/>
            <person name="Azumi K."/>
            <person name="Boore J."/>
            <person name="Branno M."/>
            <person name="Chin-Bow S."/>
            <person name="DeSantis R."/>
            <person name="Doyle S."/>
            <person name="Francino P."/>
            <person name="Keys D.N."/>
            <person name="Haga S."/>
            <person name="Hayashi H."/>
            <person name="Hino K."/>
            <person name="Imai K.S."/>
            <person name="Inaba K."/>
            <person name="Kano S."/>
            <person name="Kobayashi K."/>
            <person name="Kobayashi M."/>
            <person name="Lee B.I."/>
            <person name="Makabe K.W."/>
            <person name="Manohar C."/>
            <person name="Matassi G."/>
            <person name="Medina M."/>
            <person name="Mochizuki Y."/>
            <person name="Mount S."/>
            <person name="Morishita T."/>
            <person name="Miura S."/>
            <person name="Nakayama A."/>
            <person name="Nishizaka S."/>
            <person name="Nomoto H."/>
            <person name="Ohta F."/>
            <person name="Oishi K."/>
            <person name="Rigoutsos I."/>
            <person name="Sano M."/>
            <person name="Sasaki A."/>
            <person name="Sasakura Y."/>
            <person name="Shoguchi E."/>
            <person name="Shin-i T."/>
            <person name="Spagnuolo A."/>
            <person name="Stainier D."/>
            <person name="Suzuki M.M."/>
            <person name="Tassy O."/>
            <person name="Takatori N."/>
            <person name="Tokuoka M."/>
            <person name="Yagi K."/>
            <person name="Yoshizaki F."/>
            <person name="Wada S."/>
            <person name="Zhang C."/>
            <person name="Hyatt P.D."/>
            <person name="Larimer F."/>
            <person name="Detter C."/>
            <person name="Doggett N."/>
            <person name="Glavina T."/>
            <person name="Hawkins T."/>
            <person name="Richardson P."/>
            <person name="Lucas S."/>
            <person name="Kohara Y."/>
            <person name="Levine M."/>
            <person name="Satoh N."/>
            <person name="Rokhsar D.S."/>
        </authorList>
    </citation>
    <scope>NUCLEOTIDE SEQUENCE [LARGE SCALE GENOMIC DNA]</scope>
</reference>
<proteinExistence type="inferred from homology"/>
<dbReference type="InterPro" id="IPR029000">
    <property type="entry name" value="Cyclophilin-like_dom_sf"/>
</dbReference>
<dbReference type="Pfam" id="PF00160">
    <property type="entry name" value="Pro_isomerase"/>
    <property type="match status" value="1"/>
</dbReference>
<feature type="signal peptide" evidence="3">
    <location>
        <begin position="1"/>
        <end position="21"/>
    </location>
</feature>
<feature type="domain" description="PPIase cyclophilin-type" evidence="5">
    <location>
        <begin position="47"/>
        <end position="195"/>
    </location>
</feature>
<evidence type="ECO:0000256" key="1">
    <source>
        <dbReference type="ARBA" id="ARBA00023110"/>
    </source>
</evidence>
<dbReference type="RefSeq" id="XP_002125671.1">
    <property type="nucleotide sequence ID" value="XM_002125635.4"/>
</dbReference>
<feature type="compositionally biased region" description="Low complexity" evidence="4">
    <location>
        <begin position="262"/>
        <end position="274"/>
    </location>
</feature>